<dbReference type="OrthoDB" id="9760450at2"/>
<dbReference type="Proteomes" id="UP000183253">
    <property type="component" value="Unassembled WGS sequence"/>
</dbReference>
<dbReference type="AlphaFoldDB" id="A0A1H4DS62"/>
<protein>
    <recommendedName>
        <fullName evidence="3">Glycoside hydrolase family 42 N-terminal domain-containing protein</fullName>
    </recommendedName>
</protein>
<evidence type="ECO:0008006" key="3">
    <source>
        <dbReference type="Google" id="ProtNLM"/>
    </source>
</evidence>
<accession>A0A1H4DS62</accession>
<proteinExistence type="predicted"/>
<dbReference type="RefSeq" id="WP_143029385.1">
    <property type="nucleotide sequence ID" value="NZ_CAEG01000021.1"/>
</dbReference>
<evidence type="ECO:0000313" key="1">
    <source>
        <dbReference type="EMBL" id="SEA75613.1"/>
    </source>
</evidence>
<gene>
    <name evidence="1" type="ORF">SAMN05444145_10617</name>
</gene>
<keyword evidence="2" id="KW-1185">Reference proteome</keyword>
<dbReference type="InterPro" id="IPR017853">
    <property type="entry name" value="GH"/>
</dbReference>
<name>A0A1H4DS62_9BACT</name>
<sequence length="497" mass="57761">MKIRIFLLSMAFSLGNPGFGQQMPYGNRCTVEYQKIRNLEYTGWESGESDRTLVVDSLRDFRPNRIRLTRWGGRRDLKKPSVVIGRPGYFRLGRFDGRWYFIDPDGGCLVLMGTQSLGDCAGMPGERQWSRETARLLRENGFNYANFGAFTLKHYSDVMASGCGERILDSGGRKLAYIDLAYMLRSFVWNTEIDRLKLNRLIAVFHPDYLDHLDRYARENCTRFRDDKHCIGYYLDNELGFIGWRKYFADQTILLRNFLGITDARNPTPLPESCAYAKEAALEFLRLRGVAPDAITEEDEEAFRAYVADYYFRTASEALQRYDPNHLILGSRLHGFPKYDEITVRACARYCDAISINYYGVWTPEEKYMRDLEAWSGGKPFFVTEFYVKGEDAVRNGIPYENREGGGWLVRTQADRGRFYQNFTLHLLRARNCVGWVHFKYRDAVYRNKSGEEAYCNKGIVSVDCQPYTDFLKAMKQVHVNAYALIDYFDRESRVSE</sequence>
<dbReference type="STRING" id="1033731.SAMN05444145_10617"/>
<evidence type="ECO:0000313" key="2">
    <source>
        <dbReference type="Proteomes" id="UP000183253"/>
    </source>
</evidence>
<dbReference type="SUPFAM" id="SSF51445">
    <property type="entry name" value="(Trans)glycosidases"/>
    <property type="match status" value="1"/>
</dbReference>
<dbReference type="Gene3D" id="3.20.20.80">
    <property type="entry name" value="Glycosidases"/>
    <property type="match status" value="2"/>
</dbReference>
<reference evidence="1 2" key="1">
    <citation type="submission" date="2016-10" db="EMBL/GenBank/DDBJ databases">
        <authorList>
            <person name="de Groot N.N."/>
        </authorList>
    </citation>
    <scope>NUCLEOTIDE SEQUENCE [LARGE SCALE GENOMIC DNA]</scope>
    <source>
        <strain evidence="1 2">DSM 25383</strain>
    </source>
</reference>
<organism evidence="1 2">
    <name type="scientific">Alistipes timonensis JC136</name>
    <dbReference type="NCBI Taxonomy" id="1033731"/>
    <lineage>
        <taxon>Bacteria</taxon>
        <taxon>Pseudomonadati</taxon>
        <taxon>Bacteroidota</taxon>
        <taxon>Bacteroidia</taxon>
        <taxon>Bacteroidales</taxon>
        <taxon>Rikenellaceae</taxon>
        <taxon>Alistipes</taxon>
    </lineage>
</organism>
<dbReference type="EMBL" id="FNRI01000006">
    <property type="protein sequence ID" value="SEA75613.1"/>
    <property type="molecule type" value="Genomic_DNA"/>
</dbReference>